<name>A0A1D4PN11_9STAP</name>
<evidence type="ECO:0000256" key="1">
    <source>
        <dbReference type="SAM" id="Phobius"/>
    </source>
</evidence>
<keyword evidence="1" id="KW-0812">Transmembrane</keyword>
<reference evidence="3 5" key="1">
    <citation type="submission" date="2016-09" db="EMBL/GenBank/DDBJ databases">
        <authorList>
            <consortium name="Pathogen Informatics"/>
        </authorList>
    </citation>
    <scope>NUCLEOTIDE SEQUENCE [LARGE SCALE GENOMIC DNA]</scope>
    <source>
        <strain evidence="3 5">82B</strain>
    </source>
</reference>
<dbReference type="Proteomes" id="UP000095412">
    <property type="component" value="Unassembled WGS sequence"/>
</dbReference>
<dbReference type="Proteomes" id="UP000095768">
    <property type="component" value="Unassembled WGS sequence"/>
</dbReference>
<evidence type="ECO:0000313" key="2">
    <source>
        <dbReference type="EMBL" id="SCT02372.1"/>
    </source>
</evidence>
<reference evidence="2 4" key="2">
    <citation type="submission" date="2016-09" db="EMBL/GenBank/DDBJ databases">
        <authorList>
            <consortium name="Pathogen Informatics"/>
            <person name="Sun Q."/>
            <person name="Inoue M."/>
        </authorList>
    </citation>
    <scope>NUCLEOTIDE SEQUENCE [LARGE SCALE GENOMIC DNA]</scope>
    <source>
        <strain evidence="2 4">82C</strain>
    </source>
</reference>
<dbReference type="AlphaFoldDB" id="A0A1D4PN11"/>
<evidence type="ECO:0000313" key="5">
    <source>
        <dbReference type="Proteomes" id="UP000095768"/>
    </source>
</evidence>
<dbReference type="RefSeq" id="WP_069995743.1">
    <property type="nucleotide sequence ID" value="NZ_FMPG01000010.1"/>
</dbReference>
<dbReference type="EMBL" id="FMPI01000010">
    <property type="protein sequence ID" value="SCT02372.1"/>
    <property type="molecule type" value="Genomic_DNA"/>
</dbReference>
<dbReference type="EMBL" id="FMPG01000010">
    <property type="protein sequence ID" value="SCT24347.1"/>
    <property type="molecule type" value="Genomic_DNA"/>
</dbReference>
<sequence length="81" mass="8844">MNKNEDSGKFYVISQVIGVLASIGIIILFISNIFWKYSADGSFSGGMNIDGPNMIAFYILVAIVILSAITSAILKKRKNIK</sequence>
<proteinExistence type="predicted"/>
<feature type="transmembrane region" description="Helical" evidence="1">
    <location>
        <begin position="55"/>
        <end position="74"/>
    </location>
</feature>
<keyword evidence="1" id="KW-1133">Transmembrane helix</keyword>
<keyword evidence="1" id="KW-0472">Membrane</keyword>
<evidence type="ECO:0000313" key="3">
    <source>
        <dbReference type="EMBL" id="SCT24347.1"/>
    </source>
</evidence>
<organism evidence="3 5">
    <name type="scientific">Staphylococcus caeli</name>
    <dbReference type="NCBI Taxonomy" id="2201815"/>
    <lineage>
        <taxon>Bacteria</taxon>
        <taxon>Bacillati</taxon>
        <taxon>Bacillota</taxon>
        <taxon>Bacilli</taxon>
        <taxon>Bacillales</taxon>
        <taxon>Staphylococcaceae</taxon>
        <taxon>Staphylococcus</taxon>
    </lineage>
</organism>
<accession>A0A1D4PN11</accession>
<protein>
    <submittedName>
        <fullName evidence="3">Uncharacterized protein</fullName>
    </submittedName>
</protein>
<keyword evidence="4" id="KW-1185">Reference proteome</keyword>
<feature type="transmembrane region" description="Helical" evidence="1">
    <location>
        <begin position="12"/>
        <end position="35"/>
    </location>
</feature>
<evidence type="ECO:0000313" key="4">
    <source>
        <dbReference type="Proteomes" id="UP000095412"/>
    </source>
</evidence>
<gene>
    <name evidence="3" type="ORF">SAMEA2297795_02074</name>
    <name evidence="2" type="ORF">SAMEA2297796_01595</name>
</gene>